<dbReference type="GO" id="GO:0003677">
    <property type="term" value="F:DNA binding"/>
    <property type="evidence" value="ECO:0007669"/>
    <property type="project" value="UniProtKB-KW"/>
</dbReference>
<proteinExistence type="predicted"/>
<keyword evidence="6" id="KW-0539">Nucleus</keyword>
<dbReference type="Pfam" id="PF02042">
    <property type="entry name" value="RWP-RK"/>
    <property type="match status" value="1"/>
</dbReference>
<dbReference type="PANTHER" id="PTHR46373:SF2">
    <property type="entry name" value="RWP-RK DOMAIN-CONTAINING PROTEIN"/>
    <property type="match status" value="1"/>
</dbReference>
<reference evidence="9" key="1">
    <citation type="submission" date="2021-01" db="UniProtKB">
        <authorList>
            <consortium name="EnsemblPlants"/>
        </authorList>
    </citation>
    <scope>IDENTIFICATION</scope>
</reference>
<keyword evidence="5" id="KW-0804">Transcription</keyword>
<evidence type="ECO:0000256" key="2">
    <source>
        <dbReference type="ARBA" id="ARBA00023015"/>
    </source>
</evidence>
<evidence type="ECO:0000259" key="8">
    <source>
        <dbReference type="PROSITE" id="PS51519"/>
    </source>
</evidence>
<evidence type="ECO:0000256" key="4">
    <source>
        <dbReference type="ARBA" id="ARBA00023125"/>
    </source>
</evidence>
<accession>A0A7N0ZW49</accession>
<evidence type="ECO:0000256" key="7">
    <source>
        <dbReference type="SAM" id="MobiDB-lite"/>
    </source>
</evidence>
<evidence type="ECO:0000313" key="9">
    <source>
        <dbReference type="EnsemblPlants" id="Kaladp0040s0440.1.v1.1"/>
    </source>
</evidence>
<feature type="domain" description="RWP-RK" evidence="8">
    <location>
        <begin position="111"/>
        <end position="203"/>
    </location>
</feature>
<dbReference type="Proteomes" id="UP000594263">
    <property type="component" value="Unplaced"/>
</dbReference>
<protein>
    <recommendedName>
        <fullName evidence="8">RWP-RK domain-containing protein</fullName>
    </recommendedName>
</protein>
<evidence type="ECO:0000313" key="10">
    <source>
        <dbReference type="Proteomes" id="UP000594263"/>
    </source>
</evidence>
<organism evidence="9 10">
    <name type="scientific">Kalanchoe fedtschenkoi</name>
    <name type="common">Lavender scallops</name>
    <name type="synonym">South American air plant</name>
    <dbReference type="NCBI Taxonomy" id="63787"/>
    <lineage>
        <taxon>Eukaryota</taxon>
        <taxon>Viridiplantae</taxon>
        <taxon>Streptophyta</taxon>
        <taxon>Embryophyta</taxon>
        <taxon>Tracheophyta</taxon>
        <taxon>Spermatophyta</taxon>
        <taxon>Magnoliopsida</taxon>
        <taxon>eudicotyledons</taxon>
        <taxon>Gunneridae</taxon>
        <taxon>Pentapetalae</taxon>
        <taxon>Saxifragales</taxon>
        <taxon>Crassulaceae</taxon>
        <taxon>Kalanchoe</taxon>
    </lineage>
</organism>
<evidence type="ECO:0000256" key="6">
    <source>
        <dbReference type="ARBA" id="ARBA00023242"/>
    </source>
</evidence>
<dbReference type="AlphaFoldDB" id="A0A7N0ZW49"/>
<dbReference type="EnsemblPlants" id="Kaladp0040s0440.1.v1.1">
    <property type="protein sequence ID" value="Kaladp0040s0440.1.v1.1"/>
    <property type="gene ID" value="Kaladp0040s0440.v1.1"/>
</dbReference>
<comment type="function">
    <text evidence="1">Putative transcription factor.</text>
</comment>
<sequence length="318" mass="35561">MDYGLDKDNFLHAPFQPTDSSFLAMSAASSEPLDYYSDVGLQSLLEFQYESLLLPAAADDSVKMVDGESDQYDSPYASFNVTGHHLLDDSLVFERGGLSMDSNVAETELGQKGSKAKRGRRRCSASVNNSAAELLTWDILSQYFYLPIAQAARELNIGLTLFKKRCRELGVRRWPHRKLMSIKSLIKNVQEMEKESNPAVSKETVRSAVQVLEGQMKMMEVMPDVQLEAQTKRLRQACFKANYKKRRLMIMNGLTNSAGSASSSSQGRYSTSSSSVNHVSSMSRTEAIEQDFKDSEELKSLLFDSLSPSECTFLNDFI</sequence>
<dbReference type="GO" id="GO:0003700">
    <property type="term" value="F:DNA-binding transcription factor activity"/>
    <property type="evidence" value="ECO:0007669"/>
    <property type="project" value="InterPro"/>
</dbReference>
<dbReference type="InterPro" id="IPR044607">
    <property type="entry name" value="RKD-like"/>
</dbReference>
<dbReference type="PROSITE" id="PS51519">
    <property type="entry name" value="RWP_RK"/>
    <property type="match status" value="1"/>
</dbReference>
<dbReference type="InterPro" id="IPR003035">
    <property type="entry name" value="RWP-RK_dom"/>
</dbReference>
<feature type="region of interest" description="Disordered" evidence="7">
    <location>
        <begin position="257"/>
        <end position="282"/>
    </location>
</feature>
<dbReference type="Gramene" id="Kaladp0040s0440.1.v1.1">
    <property type="protein sequence ID" value="Kaladp0040s0440.1.v1.1"/>
    <property type="gene ID" value="Kaladp0040s0440.v1.1"/>
</dbReference>
<evidence type="ECO:0000256" key="5">
    <source>
        <dbReference type="ARBA" id="ARBA00023163"/>
    </source>
</evidence>
<keyword evidence="2" id="KW-0805">Transcription regulation</keyword>
<name>A0A7N0ZW49_KALFE</name>
<keyword evidence="3" id="KW-0175">Coiled coil</keyword>
<evidence type="ECO:0000256" key="1">
    <source>
        <dbReference type="ARBA" id="ARBA00004049"/>
    </source>
</evidence>
<dbReference type="PANTHER" id="PTHR46373">
    <property type="entry name" value="PROTEIN RKD4"/>
    <property type="match status" value="1"/>
</dbReference>
<keyword evidence="4" id="KW-0238">DNA-binding</keyword>
<evidence type="ECO:0000256" key="3">
    <source>
        <dbReference type="ARBA" id="ARBA00023054"/>
    </source>
</evidence>
<keyword evidence="10" id="KW-1185">Reference proteome</keyword>